<sequence>MQIKNLGILLILILVIGCTKTVYKPKWVHETAPDTFVTRFETSKGNFDVQIHREASPKAVDRFYQLVQRRFFDQTVFYRVVPNFVAQFGIIDSTKTALWKENKIPDEPVRESNLKGAISYARVGKESRHDHLFINLKNNQRLDTVMANGVKGYPPFGTVIKGMDVVESLYSGYGNETMAKVDSLNYTQLLQAFPKLDLINKVYILKNK</sequence>
<keyword evidence="2 3" id="KW-0413">Isomerase</keyword>
<gene>
    <name evidence="5" type="ORF">SAMN05443549_108105</name>
</gene>
<dbReference type="AlphaFoldDB" id="A0A1M5NP14"/>
<dbReference type="Proteomes" id="UP000184516">
    <property type="component" value="Unassembled WGS sequence"/>
</dbReference>
<comment type="similarity">
    <text evidence="3">Belongs to the cyclophilin-type PPIase family.</text>
</comment>
<protein>
    <recommendedName>
        <fullName evidence="3">Peptidyl-prolyl cis-trans isomerase</fullName>
        <shortName evidence="3">PPIase</shortName>
        <ecNumber evidence="3">5.2.1.8</ecNumber>
    </recommendedName>
</protein>
<keyword evidence="6" id="KW-1185">Reference proteome</keyword>
<reference evidence="6" key="1">
    <citation type="submission" date="2016-11" db="EMBL/GenBank/DDBJ databases">
        <authorList>
            <person name="Varghese N."/>
            <person name="Submissions S."/>
        </authorList>
    </citation>
    <scope>NUCLEOTIDE SEQUENCE [LARGE SCALE GENOMIC DNA]</scope>
    <source>
        <strain evidence="6">DSM 19978</strain>
    </source>
</reference>
<comment type="function">
    <text evidence="3">PPIases accelerate the folding of proteins. It catalyzes the cis-trans isomerization of proline imidic peptide bonds in oligopeptides.</text>
</comment>
<dbReference type="SUPFAM" id="SSF50891">
    <property type="entry name" value="Cyclophilin-like"/>
    <property type="match status" value="1"/>
</dbReference>
<evidence type="ECO:0000256" key="3">
    <source>
        <dbReference type="RuleBase" id="RU363019"/>
    </source>
</evidence>
<dbReference type="InterPro" id="IPR002130">
    <property type="entry name" value="Cyclophilin-type_PPIase_dom"/>
</dbReference>
<dbReference type="InterPro" id="IPR029000">
    <property type="entry name" value="Cyclophilin-like_dom_sf"/>
</dbReference>
<dbReference type="Pfam" id="PF00160">
    <property type="entry name" value="Pro_isomerase"/>
    <property type="match status" value="1"/>
</dbReference>
<dbReference type="STRING" id="468056.SAMN05443549_108105"/>
<dbReference type="PANTHER" id="PTHR43246">
    <property type="entry name" value="PEPTIDYL-PROLYL CIS-TRANS ISOMERASE CYP38, CHLOROPLASTIC"/>
    <property type="match status" value="1"/>
</dbReference>
<dbReference type="GO" id="GO:0003755">
    <property type="term" value="F:peptidyl-prolyl cis-trans isomerase activity"/>
    <property type="evidence" value="ECO:0007669"/>
    <property type="project" value="UniProtKB-UniRule"/>
</dbReference>
<dbReference type="PROSITE" id="PS51257">
    <property type="entry name" value="PROKAR_LIPOPROTEIN"/>
    <property type="match status" value="1"/>
</dbReference>
<proteinExistence type="inferred from homology"/>
<evidence type="ECO:0000313" key="6">
    <source>
        <dbReference type="Proteomes" id="UP000184516"/>
    </source>
</evidence>
<evidence type="ECO:0000313" key="5">
    <source>
        <dbReference type="EMBL" id="SHG91185.1"/>
    </source>
</evidence>
<dbReference type="PROSITE" id="PS50072">
    <property type="entry name" value="CSA_PPIASE_2"/>
    <property type="match status" value="1"/>
</dbReference>
<dbReference type="EMBL" id="FQWB01000008">
    <property type="protein sequence ID" value="SHG91185.1"/>
    <property type="molecule type" value="Genomic_DNA"/>
</dbReference>
<dbReference type="OrthoDB" id="9807797at2"/>
<dbReference type="EC" id="5.2.1.8" evidence="3"/>
<dbReference type="InterPro" id="IPR044665">
    <property type="entry name" value="E_coli_cyclophilin_A-like"/>
</dbReference>
<dbReference type="PRINTS" id="PR00153">
    <property type="entry name" value="CSAPPISMRASE"/>
</dbReference>
<evidence type="ECO:0000256" key="2">
    <source>
        <dbReference type="ARBA" id="ARBA00023235"/>
    </source>
</evidence>
<accession>A0A1M5NP14</accession>
<dbReference type="Gene3D" id="2.40.100.10">
    <property type="entry name" value="Cyclophilin-like"/>
    <property type="match status" value="1"/>
</dbReference>
<evidence type="ECO:0000259" key="4">
    <source>
        <dbReference type="PROSITE" id="PS50072"/>
    </source>
</evidence>
<name>A0A1M5NP14_9FLAO</name>
<organism evidence="5 6">
    <name type="scientific">Flavobacterium fluvii</name>
    <dbReference type="NCBI Taxonomy" id="468056"/>
    <lineage>
        <taxon>Bacteria</taxon>
        <taxon>Pseudomonadati</taxon>
        <taxon>Bacteroidota</taxon>
        <taxon>Flavobacteriia</taxon>
        <taxon>Flavobacteriales</taxon>
        <taxon>Flavobacteriaceae</taxon>
        <taxon>Flavobacterium</taxon>
    </lineage>
</organism>
<comment type="catalytic activity">
    <reaction evidence="3">
        <text>[protein]-peptidylproline (omega=180) = [protein]-peptidylproline (omega=0)</text>
        <dbReference type="Rhea" id="RHEA:16237"/>
        <dbReference type="Rhea" id="RHEA-COMP:10747"/>
        <dbReference type="Rhea" id="RHEA-COMP:10748"/>
        <dbReference type="ChEBI" id="CHEBI:83833"/>
        <dbReference type="ChEBI" id="CHEBI:83834"/>
        <dbReference type="EC" id="5.2.1.8"/>
    </reaction>
</comment>
<evidence type="ECO:0000256" key="1">
    <source>
        <dbReference type="ARBA" id="ARBA00023110"/>
    </source>
</evidence>
<dbReference type="RefSeq" id="WP_084546302.1">
    <property type="nucleotide sequence ID" value="NZ_FQWB01000008.1"/>
</dbReference>
<feature type="domain" description="PPIase cyclophilin-type" evidence="4">
    <location>
        <begin position="45"/>
        <end position="169"/>
    </location>
</feature>
<keyword evidence="1 3" id="KW-0697">Rotamase</keyword>